<keyword evidence="3 5" id="KW-0732">Signal</keyword>
<dbReference type="EMBL" id="VFPU01000001">
    <property type="protein sequence ID" value="TQM95848.1"/>
    <property type="molecule type" value="Genomic_DNA"/>
</dbReference>
<dbReference type="GO" id="GO:0030246">
    <property type="term" value="F:carbohydrate binding"/>
    <property type="evidence" value="ECO:0007669"/>
    <property type="project" value="UniProtKB-ARBA"/>
</dbReference>
<sequence length="362" mass="37479">MARIRSLRRTSGAIAVLASLTLITACTGNTAEEVQGDDETAQGTSDNSGGGSTDAPAAGGNDEEGETVVIGFSAPAADHGWMGAITSAAEAEAAKYGDIELRVAEGTNDVNLQISQVETFINDGVDAIVLLPFDGAALTEIATEAMEAGIPVINVDREFSAPEAARVTILGDNYGMGRSAGEYICSRLGGQSDAVVAEIAGIDNLPLTQDRSQGFKDALSECGLDVDNRVAADFTVQGGESAAANLLQAAPKIDAIWNHDDDQGVGVLAAIENAGRDEFFVVGGAGSANMMREIQSGDSVVEATVIYPSTQAADGIRLARLVAQSKGMSDLVEVEVPRMIQLYAPVVTAENVDQYLDSAFES</sequence>
<dbReference type="OrthoDB" id="9800520at2"/>
<evidence type="ECO:0000313" key="8">
    <source>
        <dbReference type="Proteomes" id="UP000315133"/>
    </source>
</evidence>
<evidence type="ECO:0000259" key="6">
    <source>
        <dbReference type="Pfam" id="PF13407"/>
    </source>
</evidence>
<comment type="caution">
    <text evidence="7">The sequence shown here is derived from an EMBL/GenBank/DDBJ whole genome shotgun (WGS) entry which is preliminary data.</text>
</comment>
<feature type="domain" description="Periplasmic binding protein" evidence="6">
    <location>
        <begin position="70"/>
        <end position="326"/>
    </location>
</feature>
<dbReference type="Proteomes" id="UP000315133">
    <property type="component" value="Unassembled WGS sequence"/>
</dbReference>
<dbReference type="PROSITE" id="PS51257">
    <property type="entry name" value="PROKAR_LIPOPROTEIN"/>
    <property type="match status" value="1"/>
</dbReference>
<dbReference type="SUPFAM" id="SSF53822">
    <property type="entry name" value="Periplasmic binding protein-like I"/>
    <property type="match status" value="1"/>
</dbReference>
<dbReference type="AlphaFoldDB" id="A0A543KL86"/>
<feature type="signal peptide" evidence="5">
    <location>
        <begin position="1"/>
        <end position="31"/>
    </location>
</feature>
<evidence type="ECO:0000256" key="1">
    <source>
        <dbReference type="ARBA" id="ARBA00004196"/>
    </source>
</evidence>
<dbReference type="PANTHER" id="PTHR46847">
    <property type="entry name" value="D-ALLOSE-BINDING PERIPLASMIC PROTEIN-RELATED"/>
    <property type="match status" value="1"/>
</dbReference>
<comment type="subcellular location">
    <subcellularLocation>
        <location evidence="1">Cell envelope</location>
    </subcellularLocation>
</comment>
<proteinExistence type="inferred from homology"/>
<dbReference type="PANTHER" id="PTHR46847:SF1">
    <property type="entry name" value="D-ALLOSE-BINDING PERIPLASMIC PROTEIN-RELATED"/>
    <property type="match status" value="1"/>
</dbReference>
<reference evidence="7 8" key="1">
    <citation type="submission" date="2019-06" db="EMBL/GenBank/DDBJ databases">
        <title>Sequencing the genomes of 1000 actinobacteria strains.</title>
        <authorList>
            <person name="Klenk H.-P."/>
        </authorList>
    </citation>
    <scope>NUCLEOTIDE SEQUENCE [LARGE SCALE GENOMIC DNA]</scope>
    <source>
        <strain evidence="7 8">DSM 12362</strain>
    </source>
</reference>
<evidence type="ECO:0000256" key="3">
    <source>
        <dbReference type="ARBA" id="ARBA00022729"/>
    </source>
</evidence>
<gene>
    <name evidence="7" type="ORF">FB476_0698</name>
</gene>
<dbReference type="InterPro" id="IPR028082">
    <property type="entry name" value="Peripla_BP_I"/>
</dbReference>
<keyword evidence="8" id="KW-1185">Reference proteome</keyword>
<protein>
    <submittedName>
        <fullName evidence="7">Monosaccharide ABC transporter substrate-binding protein (CUT2 family)</fullName>
    </submittedName>
</protein>
<dbReference type="RefSeq" id="WP_141817549.1">
    <property type="nucleotide sequence ID" value="NZ_BAAAIL010000003.1"/>
</dbReference>
<dbReference type="Pfam" id="PF13407">
    <property type="entry name" value="Peripla_BP_4"/>
    <property type="match status" value="1"/>
</dbReference>
<evidence type="ECO:0000256" key="2">
    <source>
        <dbReference type="ARBA" id="ARBA00007639"/>
    </source>
</evidence>
<dbReference type="GO" id="GO:0030313">
    <property type="term" value="C:cell envelope"/>
    <property type="evidence" value="ECO:0007669"/>
    <property type="project" value="UniProtKB-SubCell"/>
</dbReference>
<accession>A0A543KL86</accession>
<feature type="region of interest" description="Disordered" evidence="4">
    <location>
        <begin position="31"/>
        <end position="63"/>
    </location>
</feature>
<dbReference type="Gene3D" id="3.40.50.2300">
    <property type="match status" value="2"/>
</dbReference>
<organism evidence="7 8">
    <name type="scientific">Ornithinimicrobium humiphilum</name>
    <dbReference type="NCBI Taxonomy" id="125288"/>
    <lineage>
        <taxon>Bacteria</taxon>
        <taxon>Bacillati</taxon>
        <taxon>Actinomycetota</taxon>
        <taxon>Actinomycetes</taxon>
        <taxon>Micrococcales</taxon>
        <taxon>Ornithinimicrobiaceae</taxon>
        <taxon>Ornithinimicrobium</taxon>
    </lineage>
</organism>
<dbReference type="InterPro" id="IPR025997">
    <property type="entry name" value="SBP_2_dom"/>
</dbReference>
<feature type="chain" id="PRO_5021985130" evidence="5">
    <location>
        <begin position="32"/>
        <end position="362"/>
    </location>
</feature>
<evidence type="ECO:0000256" key="5">
    <source>
        <dbReference type="SAM" id="SignalP"/>
    </source>
</evidence>
<name>A0A543KL86_9MICO</name>
<evidence type="ECO:0000256" key="4">
    <source>
        <dbReference type="SAM" id="MobiDB-lite"/>
    </source>
</evidence>
<evidence type="ECO:0000313" key="7">
    <source>
        <dbReference type="EMBL" id="TQM95848.1"/>
    </source>
</evidence>
<comment type="similarity">
    <text evidence="2">Belongs to the bacterial solute-binding protein 2 family.</text>
</comment>